<sequence>MSDVKQLSFTPSIFKKIAPDQYLSHLLDQNIRSDGRTVTEFREPQVHTDCISTANGSAIVRAGENVFVCGIKAEIAEPTADAPDQGFIVPNVELGPLCNSKFKPGPPSDLAQVISQQLYQILIKTKLIHLHSLCIHEKKAVWVLYADIVCLNYDGNAFDHAWTALMSALETTKLPTALWDEDLEKVVCASNLTRPVQLSTKLFSFSWSVFNNILLADPTDEEVSLSNEFLTIMMDTSKNISKITKLGGSFIQVDKLKECVEFARNHIK</sequence>
<dbReference type="SUPFAM" id="SSF55666">
    <property type="entry name" value="Ribonuclease PH domain 2-like"/>
    <property type="match status" value="1"/>
</dbReference>
<comment type="similarity">
    <text evidence="3">Belongs to the RNase PH family.</text>
</comment>
<keyword evidence="6" id="KW-0271">Exosome</keyword>
<dbReference type="AlphaFoldDB" id="S9PT53"/>
<dbReference type="PANTHER" id="PTHR11097">
    <property type="entry name" value="EXOSOME COMPLEX EXONUCLEASE RIBOSOMAL RNA PROCESSING PROTEIN"/>
    <property type="match status" value="1"/>
</dbReference>
<dbReference type="GO" id="GO:0005730">
    <property type="term" value="C:nucleolus"/>
    <property type="evidence" value="ECO:0007669"/>
    <property type="project" value="UniProtKB-SubCell"/>
</dbReference>
<feature type="domain" description="Exoribonuclease phosphorolytic" evidence="11">
    <location>
        <begin position="205"/>
        <end position="264"/>
    </location>
</feature>
<evidence type="ECO:0000256" key="9">
    <source>
        <dbReference type="ARBA" id="ARBA00030617"/>
    </source>
</evidence>
<evidence type="ECO:0000313" key="12">
    <source>
        <dbReference type="EMBL" id="EPX72336.1"/>
    </source>
</evidence>
<protein>
    <recommendedName>
        <fullName evidence="9">Ribosomal RNA-processing protein 43</fullName>
    </recommendedName>
</protein>
<dbReference type="GO" id="GO:0035925">
    <property type="term" value="F:mRNA 3'-UTR AU-rich region binding"/>
    <property type="evidence" value="ECO:0007669"/>
    <property type="project" value="TreeGrafter"/>
</dbReference>
<comment type="subcellular location">
    <subcellularLocation>
        <location evidence="1">Cytoplasm</location>
    </subcellularLocation>
    <subcellularLocation>
        <location evidence="2">Nucleus</location>
        <location evidence="2">Nucleolus</location>
    </subcellularLocation>
</comment>
<evidence type="ECO:0000259" key="11">
    <source>
        <dbReference type="Pfam" id="PF03725"/>
    </source>
</evidence>
<dbReference type="GO" id="GO:0071038">
    <property type="term" value="P:TRAMP-dependent tRNA surveillance pathway"/>
    <property type="evidence" value="ECO:0007669"/>
    <property type="project" value="TreeGrafter"/>
</dbReference>
<accession>S9PT53</accession>
<dbReference type="GO" id="GO:0000177">
    <property type="term" value="C:cytoplasmic exosome (RNase complex)"/>
    <property type="evidence" value="ECO:0007669"/>
    <property type="project" value="TreeGrafter"/>
</dbReference>
<dbReference type="GO" id="GO:0016075">
    <property type="term" value="P:rRNA catabolic process"/>
    <property type="evidence" value="ECO:0007669"/>
    <property type="project" value="TreeGrafter"/>
</dbReference>
<dbReference type="OMA" id="EIKAFWV"/>
<dbReference type="Proteomes" id="UP000016088">
    <property type="component" value="Unassembled WGS sequence"/>
</dbReference>
<dbReference type="CDD" id="cd11369">
    <property type="entry name" value="RNase_PH_RRP43"/>
    <property type="match status" value="1"/>
</dbReference>
<keyword evidence="8" id="KW-0539">Nucleus</keyword>
<dbReference type="GO" id="GO:0071028">
    <property type="term" value="P:nuclear mRNA surveillance"/>
    <property type="evidence" value="ECO:0007669"/>
    <property type="project" value="TreeGrafter"/>
</dbReference>
<dbReference type="FunFam" id="3.30.230.70:FF:000017">
    <property type="entry name" value="Exosome complex component Rrp42"/>
    <property type="match status" value="1"/>
</dbReference>
<evidence type="ECO:0000256" key="7">
    <source>
        <dbReference type="ARBA" id="ARBA00022884"/>
    </source>
</evidence>
<dbReference type="RefSeq" id="XP_013017975.1">
    <property type="nucleotide sequence ID" value="XM_013162521.1"/>
</dbReference>
<dbReference type="SUPFAM" id="SSF54211">
    <property type="entry name" value="Ribosomal protein S5 domain 2-like"/>
    <property type="match status" value="1"/>
</dbReference>
<keyword evidence="13" id="KW-1185">Reference proteome</keyword>
<dbReference type="InterPro" id="IPR001247">
    <property type="entry name" value="ExoRNase_PH_dom1"/>
</dbReference>
<keyword evidence="7" id="KW-0694">RNA-binding</keyword>
<dbReference type="InterPro" id="IPR033196">
    <property type="entry name" value="Rrp43"/>
</dbReference>
<dbReference type="PANTHER" id="PTHR11097:SF9">
    <property type="entry name" value="EXOSOME COMPLEX COMPONENT RRP43"/>
    <property type="match status" value="1"/>
</dbReference>
<dbReference type="eggNOG" id="KOG1613">
    <property type="taxonomic scope" value="Eukaryota"/>
</dbReference>
<dbReference type="VEuPathDB" id="FungiDB:SOCG_00101"/>
<dbReference type="GO" id="GO:0071035">
    <property type="term" value="P:nuclear polyadenylation-dependent rRNA catabolic process"/>
    <property type="evidence" value="ECO:0007669"/>
    <property type="project" value="TreeGrafter"/>
</dbReference>
<dbReference type="GO" id="GO:0034475">
    <property type="term" value="P:U4 snRNA 3'-end processing"/>
    <property type="evidence" value="ECO:0007669"/>
    <property type="project" value="TreeGrafter"/>
</dbReference>
<dbReference type="GeneID" id="25029085"/>
<dbReference type="Pfam" id="PF03725">
    <property type="entry name" value="RNase_PH_C"/>
    <property type="match status" value="1"/>
</dbReference>
<dbReference type="GO" id="GO:0034476">
    <property type="term" value="P:U5 snRNA 3'-end processing"/>
    <property type="evidence" value="ECO:0007669"/>
    <property type="project" value="TreeGrafter"/>
</dbReference>
<evidence type="ECO:0000256" key="2">
    <source>
        <dbReference type="ARBA" id="ARBA00004604"/>
    </source>
</evidence>
<dbReference type="Gene3D" id="3.30.230.70">
    <property type="entry name" value="GHMP Kinase, N-terminal domain"/>
    <property type="match status" value="1"/>
</dbReference>
<organism evidence="12 13">
    <name type="scientific">Schizosaccharomyces octosporus (strain yFS286)</name>
    <name type="common">Fission yeast</name>
    <name type="synonym">Octosporomyces octosporus</name>
    <dbReference type="NCBI Taxonomy" id="483514"/>
    <lineage>
        <taxon>Eukaryota</taxon>
        <taxon>Fungi</taxon>
        <taxon>Dikarya</taxon>
        <taxon>Ascomycota</taxon>
        <taxon>Taphrinomycotina</taxon>
        <taxon>Schizosaccharomycetes</taxon>
        <taxon>Schizosaccharomycetales</taxon>
        <taxon>Schizosaccharomycetaceae</taxon>
        <taxon>Schizosaccharomyces</taxon>
    </lineage>
</organism>
<name>S9PT53_SCHOY</name>
<evidence type="ECO:0000259" key="10">
    <source>
        <dbReference type="Pfam" id="PF01138"/>
    </source>
</evidence>
<evidence type="ECO:0000256" key="5">
    <source>
        <dbReference type="ARBA" id="ARBA00022552"/>
    </source>
</evidence>
<proteinExistence type="inferred from homology"/>
<dbReference type="Pfam" id="PF01138">
    <property type="entry name" value="RNase_PH"/>
    <property type="match status" value="1"/>
</dbReference>
<dbReference type="InterPro" id="IPR015847">
    <property type="entry name" value="ExoRNase_PH_dom2"/>
</dbReference>
<keyword evidence="5" id="KW-0698">rRNA processing</keyword>
<dbReference type="InterPro" id="IPR050590">
    <property type="entry name" value="Exosome_comp_Rrp42_subfam"/>
</dbReference>
<dbReference type="EMBL" id="KE503207">
    <property type="protein sequence ID" value="EPX72336.1"/>
    <property type="molecule type" value="Genomic_DNA"/>
</dbReference>
<gene>
    <name evidence="12" type="ORF">SOCG_00101</name>
</gene>
<evidence type="ECO:0000256" key="3">
    <source>
        <dbReference type="ARBA" id="ARBA00006678"/>
    </source>
</evidence>
<dbReference type="GO" id="GO:0000176">
    <property type="term" value="C:nuclear exosome (RNase complex)"/>
    <property type="evidence" value="ECO:0007669"/>
    <property type="project" value="UniProtKB-ARBA"/>
</dbReference>
<dbReference type="HOGENOM" id="CLU_038194_3_1_1"/>
<dbReference type="InterPro" id="IPR036345">
    <property type="entry name" value="ExoRNase_PH_dom2_sf"/>
</dbReference>
<dbReference type="GO" id="GO:0034473">
    <property type="term" value="P:U1 snRNA 3'-end processing"/>
    <property type="evidence" value="ECO:0007669"/>
    <property type="project" value="TreeGrafter"/>
</dbReference>
<feature type="domain" description="Exoribonuclease phosphorolytic" evidence="10">
    <location>
        <begin position="40"/>
        <end position="175"/>
    </location>
</feature>
<dbReference type="InterPro" id="IPR020568">
    <property type="entry name" value="Ribosomal_Su5_D2-typ_SF"/>
</dbReference>
<evidence type="ECO:0000256" key="1">
    <source>
        <dbReference type="ARBA" id="ARBA00004496"/>
    </source>
</evidence>
<evidence type="ECO:0000256" key="4">
    <source>
        <dbReference type="ARBA" id="ARBA00022490"/>
    </source>
</evidence>
<evidence type="ECO:0000256" key="8">
    <source>
        <dbReference type="ARBA" id="ARBA00023242"/>
    </source>
</evidence>
<evidence type="ECO:0000256" key="6">
    <source>
        <dbReference type="ARBA" id="ARBA00022835"/>
    </source>
</evidence>
<keyword evidence="4" id="KW-0963">Cytoplasm</keyword>
<evidence type="ECO:0000313" key="13">
    <source>
        <dbReference type="Proteomes" id="UP000016088"/>
    </source>
</evidence>
<dbReference type="InterPro" id="IPR027408">
    <property type="entry name" value="PNPase/RNase_PH_dom_sf"/>
</dbReference>
<dbReference type="GO" id="GO:0000467">
    <property type="term" value="P:exonucleolytic trimming to generate mature 3'-end of 5.8S rRNA from tricistronic rRNA transcript (SSU-rRNA, 5.8S rRNA, LSU-rRNA)"/>
    <property type="evidence" value="ECO:0007669"/>
    <property type="project" value="TreeGrafter"/>
</dbReference>
<reference evidence="12 13" key="1">
    <citation type="journal article" date="2011" name="Science">
        <title>Comparative functional genomics of the fission yeasts.</title>
        <authorList>
            <person name="Rhind N."/>
            <person name="Chen Z."/>
            <person name="Yassour M."/>
            <person name="Thompson D.A."/>
            <person name="Haas B.J."/>
            <person name="Habib N."/>
            <person name="Wapinski I."/>
            <person name="Roy S."/>
            <person name="Lin M.F."/>
            <person name="Heiman D.I."/>
            <person name="Young S.K."/>
            <person name="Furuya K."/>
            <person name="Guo Y."/>
            <person name="Pidoux A."/>
            <person name="Chen H.M."/>
            <person name="Robbertse B."/>
            <person name="Goldberg J.M."/>
            <person name="Aoki K."/>
            <person name="Bayne E.H."/>
            <person name="Berlin A.M."/>
            <person name="Desjardins C.A."/>
            <person name="Dobbs E."/>
            <person name="Dukaj L."/>
            <person name="Fan L."/>
            <person name="FitzGerald M.G."/>
            <person name="French C."/>
            <person name="Gujja S."/>
            <person name="Hansen K."/>
            <person name="Keifenheim D."/>
            <person name="Levin J.Z."/>
            <person name="Mosher R.A."/>
            <person name="Mueller C.A."/>
            <person name="Pfiffner J."/>
            <person name="Priest M."/>
            <person name="Russ C."/>
            <person name="Smialowska A."/>
            <person name="Swoboda P."/>
            <person name="Sykes S.M."/>
            <person name="Vaughn M."/>
            <person name="Vengrova S."/>
            <person name="Yoder R."/>
            <person name="Zeng Q."/>
            <person name="Allshire R."/>
            <person name="Baulcombe D."/>
            <person name="Birren B.W."/>
            <person name="Brown W."/>
            <person name="Ekwall K."/>
            <person name="Kellis M."/>
            <person name="Leatherwood J."/>
            <person name="Levin H."/>
            <person name="Margalit H."/>
            <person name="Martienssen R."/>
            <person name="Nieduszynski C.A."/>
            <person name="Spatafora J.W."/>
            <person name="Friedman N."/>
            <person name="Dalgaard J.Z."/>
            <person name="Baumann P."/>
            <person name="Niki H."/>
            <person name="Regev A."/>
            <person name="Nusbaum C."/>
        </authorList>
    </citation>
    <scope>NUCLEOTIDE SEQUENCE [LARGE SCALE GENOMIC DNA]</scope>
    <source>
        <strain evidence="13">yFS286</strain>
    </source>
</reference>